<evidence type="ECO:0000313" key="2">
    <source>
        <dbReference type="Proteomes" id="UP000219612"/>
    </source>
</evidence>
<protein>
    <recommendedName>
        <fullName evidence="3">HEAT repeat-containing protein</fullName>
    </recommendedName>
</protein>
<reference evidence="2" key="1">
    <citation type="submission" date="2017-09" db="EMBL/GenBank/DDBJ databases">
        <authorList>
            <person name="Varghese N."/>
            <person name="Submissions S."/>
        </authorList>
    </citation>
    <scope>NUCLEOTIDE SEQUENCE [LARGE SCALE GENOMIC DNA]</scope>
    <source>
        <strain evidence="2">CGMCC 4.6857</strain>
    </source>
</reference>
<sequence length="492" mass="54090">MSAVTWRLDARRSYLAHARVLAGRHGPGPWPDGGEPLPDAPEAPPLLSDTVLDGIRAHHTALDDGHDSALALAELIRTVPVDLRALHDAAALVAPLEIADDLVDQLRALHRDDLRTIGRWLAENGTMRSAVALGIILLGVAGDERDRELLLLLGALELLTLYAVVALRNTQPDHDRAVFEMARRVDGWGRIHAVERLTGSADPRIRAWLLRDGFRNRILDEYLAYIAAATGDLAGALAADTIDEALLDGAGDILLALARGGPAEDMRDYTEAPLAIGRYLHHAGRAAPTLHRIGIVGALQRFGADEGWQLAQRCADLTDRPDWRAVLDEALASAELEKFHEAIWPAEQVGRYFTDRLRWHLSHHPYDRTLWFSLLDHHDVGVAVELATRLLPLADLATGPGLVLEEYGDTPSSVLDLVVSRLPEHPGTGSALVRTALSNATVRNRHMALNALETWPPEDPPVGDLRAAEALEPDDELRERLRAQLRRHVERR</sequence>
<dbReference type="OrthoDB" id="8402552at2"/>
<gene>
    <name evidence="1" type="ORF">SAMN05421748_1521</name>
</gene>
<organism evidence="1 2">
    <name type="scientific">Paractinoplanes atraurantiacus</name>
    <dbReference type="NCBI Taxonomy" id="1036182"/>
    <lineage>
        <taxon>Bacteria</taxon>
        <taxon>Bacillati</taxon>
        <taxon>Actinomycetota</taxon>
        <taxon>Actinomycetes</taxon>
        <taxon>Micromonosporales</taxon>
        <taxon>Micromonosporaceae</taxon>
        <taxon>Paractinoplanes</taxon>
    </lineage>
</organism>
<dbReference type="RefSeq" id="WP_097329158.1">
    <property type="nucleotide sequence ID" value="NZ_OBDY01000052.1"/>
</dbReference>
<dbReference type="Proteomes" id="UP000219612">
    <property type="component" value="Unassembled WGS sequence"/>
</dbReference>
<dbReference type="EMBL" id="OBDY01000052">
    <property type="protein sequence ID" value="SNY74471.1"/>
    <property type="molecule type" value="Genomic_DNA"/>
</dbReference>
<proteinExistence type="predicted"/>
<dbReference type="AlphaFoldDB" id="A0A285KT84"/>
<accession>A0A285KT84</accession>
<evidence type="ECO:0008006" key="3">
    <source>
        <dbReference type="Google" id="ProtNLM"/>
    </source>
</evidence>
<name>A0A285KT84_9ACTN</name>
<evidence type="ECO:0000313" key="1">
    <source>
        <dbReference type="EMBL" id="SNY74471.1"/>
    </source>
</evidence>
<keyword evidence="2" id="KW-1185">Reference proteome</keyword>